<gene>
    <name evidence="2" type="ORF">SR1949_28160</name>
</gene>
<evidence type="ECO:0000313" key="3">
    <source>
        <dbReference type="Proteomes" id="UP000300142"/>
    </source>
</evidence>
<accession>A0A479ZYF6</accession>
<dbReference type="AlphaFoldDB" id="A0A479ZYF6"/>
<comment type="caution">
    <text evidence="2">The sequence shown here is derived from an EMBL/GenBank/DDBJ whole genome shotgun (WGS) entry which is preliminary data.</text>
</comment>
<reference evidence="3" key="1">
    <citation type="submission" date="2019-02" db="EMBL/GenBank/DDBJ databases">
        <title>Draft genome sequence of Sphaerospermopsis reniformis NIES-1949.</title>
        <authorList>
            <person name="Yamaguchi H."/>
            <person name="Suzuki S."/>
            <person name="Kawachi M."/>
        </authorList>
    </citation>
    <scope>NUCLEOTIDE SEQUENCE [LARGE SCALE GENOMIC DNA]</scope>
    <source>
        <strain evidence="3">NIES-1949</strain>
    </source>
</reference>
<protein>
    <submittedName>
        <fullName evidence="2">Uncharacterized protein</fullName>
    </submittedName>
</protein>
<dbReference type="RefSeq" id="WP_137667799.1">
    <property type="nucleotide sequence ID" value="NZ_BJCE01000092.1"/>
</dbReference>
<organism evidence="2 3">
    <name type="scientific">Sphaerospermopsis reniformis</name>
    <dbReference type="NCBI Taxonomy" id="531300"/>
    <lineage>
        <taxon>Bacteria</taxon>
        <taxon>Bacillati</taxon>
        <taxon>Cyanobacteriota</taxon>
        <taxon>Cyanophyceae</taxon>
        <taxon>Nostocales</taxon>
        <taxon>Aphanizomenonaceae</taxon>
        <taxon>Sphaerospermopsis</taxon>
    </lineage>
</organism>
<name>A0A479ZYF6_9CYAN</name>
<dbReference type="SUPFAM" id="SSF48452">
    <property type="entry name" value="TPR-like"/>
    <property type="match status" value="1"/>
</dbReference>
<keyword evidence="3" id="KW-1185">Reference proteome</keyword>
<proteinExistence type="predicted"/>
<dbReference type="EMBL" id="BJCE01000092">
    <property type="protein sequence ID" value="GCL37705.1"/>
    <property type="molecule type" value="Genomic_DNA"/>
</dbReference>
<dbReference type="Gene3D" id="1.25.40.10">
    <property type="entry name" value="Tetratricopeptide repeat domain"/>
    <property type="match status" value="1"/>
</dbReference>
<feature type="coiled-coil region" evidence="1">
    <location>
        <begin position="308"/>
        <end position="335"/>
    </location>
</feature>
<evidence type="ECO:0000313" key="2">
    <source>
        <dbReference type="EMBL" id="GCL37705.1"/>
    </source>
</evidence>
<keyword evidence="1" id="KW-0175">Coiled coil</keyword>
<dbReference type="Proteomes" id="UP000300142">
    <property type="component" value="Unassembled WGS sequence"/>
</dbReference>
<dbReference type="InterPro" id="IPR011990">
    <property type="entry name" value="TPR-like_helical_dom_sf"/>
</dbReference>
<sequence length="488" mass="55686">MQPIIFEEHSSVLQEWKKRGIQGKTLIYLDAHIDVQLVSQKRIEALEQCRTAAELAKLEKPHHTLPDMGYSYSIEDFLYPAYRLGMISRLIWVGPPPNDQENGEGKTPEEFMRMLESMEGVSLEDLSSFQMVDNMLTGKLLGLDMVACQYTDLVNLELPADSLIDIDIDYFVELPADEPWIDPQAVFTVLKQLPLTSDFVTLTRSVSSGYTPLRYRFFADYLAALWQGDNQLSSHYSRLFNMDEKLRQGNTEAAREGCIQELEKFPECAATYYLLSLIETNSQLVQSYQNKAGDLDVNYRHNVLRSICQLDSRELKFDENNLKELENQLESSETTPEELAISHLMLGILSGKLGNFRQVFKHHQIYNQKMGNRHPKLDLILGQLLLYAGYTQRATTFLQAALEDEISAGHAHSLLGTIYAKQGNLKQACEHFLPVSELMPVLSPPVKVLAKIYRQMGDEENYQAMSEKYRSLKMANLILSQKIAQSKH</sequence>
<evidence type="ECO:0000256" key="1">
    <source>
        <dbReference type="SAM" id="Coils"/>
    </source>
</evidence>